<dbReference type="InterPro" id="IPR036372">
    <property type="entry name" value="BEACH_dom_sf"/>
</dbReference>
<dbReference type="Pfam" id="PF14844">
    <property type="entry name" value="PH_BEACH"/>
    <property type="match status" value="1"/>
</dbReference>
<sequence>MQQQTFQPVTNQTIPWKDPSSATQAKRNVPWSELTPSEAVHEIVRKIMLARFLNCSIPERTQYLREIQQHSRYFANRLLLSPTDDTFEEKPSSQYILPQERILRPSAYFSFKDNSQMHLPSIDWSAFRGYSVAMWINVAFCTHLIKSHETLNATFYLYRFFNGPPSSMGVEAFIELIQDRVLLTINCGTPKESITSTSIARMTSKAPEWRQSQHEIPFQRNQWHLLVLTHSLPYVKKSKVTCYIDKKLVFSDELVYPSSLVTASKCLIGGGYNTRTNIASVVMYQEDLTHEAIEWIYTLGPMVSSFNRWITPLPRPSTSHRVASMQERRLGPSPFTMPEHAACTAFWKVHVVFAFHAQQIGFEASKDLGFEWKCEGTCSHMNGHWVTLESTVGTCAAIQQYTAQLDTYTTKRMFPDYQTAWSRLVGISSLPVLLEYVLTAYEKTVRVSQSSAFEDGSTRSLGEVMESLVIDFVWLFKGLLLCNRPNQDEVLQQYSFHLFAHVLLRHPDALSVIWTPGSLIVCVEMVKNLAHMIPAPRTNVDGGINHPFHASIWATNPLFATGIHAILLDYRLWSHTDYKTQSIYNHQVYSLACEYPQVFNNLHAVDTVLEILDQFYANALNTLDPLHTRIESSRNSQHFTTKEDKKQHWKQQCIQSLVEVIEVCLTNESSQVQKVLEQEVMETTFARATYPAGPTGSLNPPSSGSKFVVSPPTSLSSFSIDRKGGVFCMNLENIVWSDQEASIHTPDGPVKKSVLNSIQVRFALVRDLRAVIRFLLTSHDAVVCTSLLLLLRRLAVSFLDMRVALVSSSILDCLLSLMSGHRSDEREKEDMTASDAFVSLSVRMACVPLFIYLLHWLESIEGRTIWCGLEEHLRGVLNGQWSFSDGFLELMMEFYFDPAWHLGLYYSIVMNDPCTRDSHLFPMASSTFLNALGTHESSGLDNGIAVGTHSSTSDLSLQSGTFMEWIQVAIRSVGTRLQLTWEKRVSIIRLIALRSLSTVGQNRHAFDATLFDESVRGILSLPLPGVLPFLPLLLGPSTSRFREMVLMDINVKVKTENDVQQQILLLKKHWAEALLNLSLTCSVTVEVDASENDTNDTIEHDNIYGRAYSIDASKTGEDLVLDTIVSLLCMAMTNPHGWDSITHLLLALQSIQVKYQAPESVSSQFSGSVRPHVALFVAQSEIFCDPLTWLCRVIGMVLQRMARSRTILTKTLSENVQRVLFLVHEALLSRPRQPPLVELQRSAFSNAQVFLFNAVLDVCTRLIQSTHQLHRVGLDPGLAIVQHALPYLASTRLMERTMDVLVQSFQQEFTALRVNASIPLRHVFLRALVNLRRALTVHTKDEVIELLQGLTLRIGTSGSFQDELDAAGLSTHELSAQTTHDAVEKVLHALARAINDMEARDRDDNETNDWRPYFPIANELDKRQACRHEETWDTRSTYSSVVSRNDSERVVWAASEVEENRMVALMQDVRNREQQRSLTAKSIQCIEKDPWTHELWLTHELTFRSQHEYKSLRDIAPATLLALHQTHVWRLGGYETPFPSRIRQTIAIDVHLSAAKLWAKEVHETLGQDDSTPLRRETDGGTEASRLTEAFGEQLLVRVGRVVAQQRGGEIRDITSEDTMVSSEEGDFNGRSSDTEDNETEERDQGIDKSDTTIKDQVFDSHTVLSMKNGNFFEPNERGVDPGPGLAITLEDHVYARITCRRVVAEGVIVGRLFLCSKHVVFEPLNVQETAHEDTTILPNTTNFDEPSLPRVFKTNHEETAPGLHRCWRWKYRHLVAVYLRRYRLRDSAIELFVRNGHTHFLDFPRTTKDRRNEFVNVLYSFLPRQTLKQWPGRVLPHLGATTKAWQSREMSNLEYLMALNTFAGRSFNDITQYPVFPWVLSNYDDPILDFNDVSNFRDLSKPMGALNANRLQEYWERYHSFEDPVIPKFLYGSHYSTCAGVVLYFLFRLEPFATLHQKMQGGTFDLPDRLFHSLKETWQMCQSHLSEVKELTPEFYASDGTFLRNSNTYELGKRHDHQVVHDVVLPPWASTPEEFIRLHRAALESDYVSRHLHLWIDLIFGAKQRGRASLDANNVFYYLTYYGVVDLDQINDPFLRESMELQIAHFGQCPMQLFQTCHPSRYGTSHSQTKVSVSVVEHSTTIVSNSDRTSSSGFQTIVPRSLSLSFHDLSVLAHEKRRQWTCQATVQSITCHSIRAIQILSDRVVSINEHGILEVFQWTLVPKDKTMHSRIVSIHHEPYEPVPCSPIQDEWHECPWLLELHRDESIKASIPCIPMYEHFIINGIHTSLKRSPLVISDNGRVVISGGARNGALHIRLVDLDTNHVIGKASVVGHTAAITCLSLTRRMSRTHELNTLLTLPDKDDEHVLVSGSEDGTVALWHLSRLERDGRSPLPRISSRPVHLFRGLTTSIVDCCVNTWLNLVVACTTRVGMALFLHDIGHVAFVLEPADVQGVFVRVCISKKGYVVTLTRLKHVLDANESTVCQVFNVSGVLLQSHHLRMEEVMEVDIDATGELLVLTLVPGIIRIYRLEDFVTVQEYVFSTSCMISATCLGPKEAVVLLAVGHEDGTLSMYLLPDASGSVSFVANVRRLFGVSSKLERVKGTVHQAQTLAMSTLGNAKAVTNTARDIAEEALGEAKGMMRDLFLYLQK</sequence>
<accession>A0A976IBK7</accession>
<reference evidence="7 8" key="1">
    <citation type="journal article" date="2021" name="Genome Biol.">
        <title>AFLAP: assembly-free linkage analysis pipeline using k-mers from genome sequencing data.</title>
        <authorList>
            <person name="Fletcher K."/>
            <person name="Zhang L."/>
            <person name="Gil J."/>
            <person name="Han R."/>
            <person name="Cavanaugh K."/>
            <person name="Michelmore R."/>
        </authorList>
    </citation>
    <scope>NUCLEOTIDE SEQUENCE [LARGE SCALE GENOMIC DNA]</scope>
    <source>
        <strain evidence="7 8">SF5</strain>
    </source>
</reference>
<dbReference type="InterPro" id="IPR001680">
    <property type="entry name" value="WD40_rpt"/>
</dbReference>
<dbReference type="InterPro" id="IPR036322">
    <property type="entry name" value="WD40_repeat_dom_sf"/>
</dbReference>
<dbReference type="PROSITE" id="PS50082">
    <property type="entry name" value="WD_REPEATS_2"/>
    <property type="match status" value="1"/>
</dbReference>
<feature type="compositionally biased region" description="Polar residues" evidence="4">
    <location>
        <begin position="1"/>
        <end position="26"/>
    </location>
</feature>
<evidence type="ECO:0000256" key="4">
    <source>
        <dbReference type="SAM" id="MobiDB-lite"/>
    </source>
</evidence>
<dbReference type="Proteomes" id="UP000294530">
    <property type="component" value="Unassembled WGS sequence"/>
</dbReference>
<feature type="domain" description="BEACH-type PH" evidence="6">
    <location>
        <begin position="1689"/>
        <end position="1820"/>
    </location>
</feature>
<dbReference type="PROSITE" id="PS51783">
    <property type="entry name" value="PH_BEACH"/>
    <property type="match status" value="1"/>
</dbReference>
<dbReference type="Gene3D" id="2.60.120.200">
    <property type="match status" value="1"/>
</dbReference>
<keyword evidence="2" id="KW-0677">Repeat</keyword>
<feature type="region of interest" description="Disordered" evidence="4">
    <location>
        <begin position="1610"/>
        <end position="1651"/>
    </location>
</feature>
<dbReference type="Gene3D" id="2.130.10.10">
    <property type="entry name" value="YVTN repeat-like/Quinoprotein amine dehydrogenase"/>
    <property type="match status" value="1"/>
</dbReference>
<dbReference type="SMART" id="SM01026">
    <property type="entry name" value="Beach"/>
    <property type="match status" value="1"/>
</dbReference>
<keyword evidence="8" id="KW-1185">Reference proteome</keyword>
<dbReference type="SUPFAM" id="SSF50978">
    <property type="entry name" value="WD40 repeat-like"/>
    <property type="match status" value="1"/>
</dbReference>
<evidence type="ECO:0000256" key="1">
    <source>
        <dbReference type="ARBA" id="ARBA00022574"/>
    </source>
</evidence>
<dbReference type="InterPro" id="IPR015943">
    <property type="entry name" value="WD40/YVTN_repeat-like_dom_sf"/>
</dbReference>
<name>A0A976IBK7_BRELC</name>
<dbReference type="FunFam" id="1.10.1540.10:FF:000001">
    <property type="entry name" value="neurobeachin isoform X1"/>
    <property type="match status" value="1"/>
</dbReference>
<dbReference type="InterPro" id="IPR023362">
    <property type="entry name" value="PH-BEACH_dom"/>
</dbReference>
<dbReference type="InterPro" id="IPR000409">
    <property type="entry name" value="BEACH_dom"/>
</dbReference>
<evidence type="ECO:0000256" key="2">
    <source>
        <dbReference type="ARBA" id="ARBA00022737"/>
    </source>
</evidence>
<dbReference type="InterPro" id="IPR050865">
    <property type="entry name" value="BEACH_Domain"/>
</dbReference>
<dbReference type="SUPFAM" id="SSF49899">
    <property type="entry name" value="Concanavalin A-like lectins/glucanases"/>
    <property type="match status" value="1"/>
</dbReference>
<dbReference type="KEGG" id="blac:94350862"/>
<dbReference type="Pfam" id="PF02138">
    <property type="entry name" value="Beach"/>
    <property type="match status" value="1"/>
</dbReference>
<dbReference type="CDD" id="cd06071">
    <property type="entry name" value="Beach"/>
    <property type="match status" value="1"/>
</dbReference>
<dbReference type="EMBL" id="SHOA02000018">
    <property type="protein sequence ID" value="TDH66045.1"/>
    <property type="molecule type" value="Genomic_DNA"/>
</dbReference>
<dbReference type="Gene3D" id="1.10.1540.10">
    <property type="entry name" value="BEACH domain"/>
    <property type="match status" value="1"/>
</dbReference>
<dbReference type="PANTHER" id="PTHR13743">
    <property type="entry name" value="BEIGE/BEACH-RELATED"/>
    <property type="match status" value="1"/>
</dbReference>
<feature type="repeat" description="WD" evidence="3">
    <location>
        <begin position="2364"/>
        <end position="2383"/>
    </location>
</feature>
<evidence type="ECO:0000313" key="7">
    <source>
        <dbReference type="EMBL" id="TDH66045.1"/>
    </source>
</evidence>
<dbReference type="CDD" id="cd01201">
    <property type="entry name" value="PH_BEACH"/>
    <property type="match status" value="1"/>
</dbReference>
<organism evidence="7 8">
    <name type="scientific">Bremia lactucae</name>
    <name type="common">Lettuce downy mildew</name>
    <dbReference type="NCBI Taxonomy" id="4779"/>
    <lineage>
        <taxon>Eukaryota</taxon>
        <taxon>Sar</taxon>
        <taxon>Stramenopiles</taxon>
        <taxon>Oomycota</taxon>
        <taxon>Peronosporomycetes</taxon>
        <taxon>Peronosporales</taxon>
        <taxon>Peronosporaceae</taxon>
        <taxon>Bremia</taxon>
    </lineage>
</organism>
<dbReference type="Gene3D" id="2.30.29.30">
    <property type="entry name" value="Pleckstrin-homology domain (PH domain)/Phosphotyrosine-binding domain (PTB)"/>
    <property type="match status" value="1"/>
</dbReference>
<dbReference type="PANTHER" id="PTHR13743:SF123">
    <property type="entry name" value="PROTEIN FAN"/>
    <property type="match status" value="1"/>
</dbReference>
<evidence type="ECO:0000313" key="8">
    <source>
        <dbReference type="Proteomes" id="UP000294530"/>
    </source>
</evidence>
<feature type="region of interest" description="Disordered" evidence="4">
    <location>
        <begin position="1"/>
        <end position="27"/>
    </location>
</feature>
<dbReference type="InterPro" id="IPR011993">
    <property type="entry name" value="PH-like_dom_sf"/>
</dbReference>
<evidence type="ECO:0000256" key="3">
    <source>
        <dbReference type="PROSITE-ProRule" id="PRU00221"/>
    </source>
</evidence>
<proteinExistence type="predicted"/>
<gene>
    <name evidence="7" type="ORF">CCR75_007127</name>
</gene>
<comment type="caution">
    <text evidence="7">The sequence shown here is derived from an EMBL/GenBank/DDBJ whole genome shotgun (WGS) entry which is preliminary data.</text>
</comment>
<dbReference type="SUPFAM" id="SSF50729">
    <property type="entry name" value="PH domain-like"/>
    <property type="match status" value="1"/>
</dbReference>
<dbReference type="GeneID" id="94350862"/>
<dbReference type="InterPro" id="IPR013320">
    <property type="entry name" value="ConA-like_dom_sf"/>
</dbReference>
<dbReference type="SUPFAM" id="SSF81837">
    <property type="entry name" value="BEACH domain"/>
    <property type="match status" value="1"/>
</dbReference>
<protein>
    <submittedName>
        <fullName evidence="7">Uncharacterized protein</fullName>
    </submittedName>
</protein>
<dbReference type="PROSITE" id="PS50197">
    <property type="entry name" value="BEACH"/>
    <property type="match status" value="1"/>
</dbReference>
<feature type="domain" description="BEACH" evidence="5">
    <location>
        <begin position="1831"/>
        <end position="2122"/>
    </location>
</feature>
<dbReference type="RefSeq" id="XP_067815544.1">
    <property type="nucleotide sequence ID" value="XM_067965191.1"/>
</dbReference>
<evidence type="ECO:0000259" key="5">
    <source>
        <dbReference type="PROSITE" id="PS50197"/>
    </source>
</evidence>
<keyword evidence="1 3" id="KW-0853">WD repeat</keyword>
<dbReference type="OrthoDB" id="26681at2759"/>
<evidence type="ECO:0000259" key="6">
    <source>
        <dbReference type="PROSITE" id="PS51783"/>
    </source>
</evidence>